<proteinExistence type="predicted"/>
<reference evidence="1" key="1">
    <citation type="submission" date="2014-09" db="EMBL/GenBank/DDBJ databases">
        <authorList>
            <person name="Magalhaes I.L.F."/>
            <person name="Oliveira U."/>
            <person name="Santos F.R."/>
            <person name="Vidigal T.H.D.A."/>
            <person name="Brescovit A.D."/>
            <person name="Santos A.J."/>
        </authorList>
    </citation>
    <scope>NUCLEOTIDE SEQUENCE</scope>
    <source>
        <tissue evidence="1">Shoot tissue taken approximately 20 cm above the soil surface</tissue>
    </source>
</reference>
<dbReference type="EMBL" id="GBRH01158092">
    <property type="protein sequence ID" value="JAE39804.1"/>
    <property type="molecule type" value="Transcribed_RNA"/>
</dbReference>
<protein>
    <submittedName>
        <fullName evidence="1">Uncharacterized protein</fullName>
    </submittedName>
</protein>
<sequence length="38" mass="4404">MIPKYHKFGIHSKHLQISKCPVLSCWLIGSNHYFFVGS</sequence>
<evidence type="ECO:0000313" key="1">
    <source>
        <dbReference type="EMBL" id="JAE39804.1"/>
    </source>
</evidence>
<reference evidence="1" key="2">
    <citation type="journal article" date="2015" name="Data Brief">
        <title>Shoot transcriptome of the giant reed, Arundo donax.</title>
        <authorList>
            <person name="Barrero R.A."/>
            <person name="Guerrero F.D."/>
            <person name="Moolhuijzen P."/>
            <person name="Goolsby J.A."/>
            <person name="Tidwell J."/>
            <person name="Bellgard S.E."/>
            <person name="Bellgard M.I."/>
        </authorList>
    </citation>
    <scope>NUCLEOTIDE SEQUENCE</scope>
    <source>
        <tissue evidence="1">Shoot tissue taken approximately 20 cm above the soil surface</tissue>
    </source>
</reference>
<name>A0A0A9HVE7_ARUDO</name>
<accession>A0A0A9HVE7</accession>
<dbReference type="AlphaFoldDB" id="A0A0A9HVE7"/>
<organism evidence="1">
    <name type="scientific">Arundo donax</name>
    <name type="common">Giant reed</name>
    <name type="synonym">Donax arundinaceus</name>
    <dbReference type="NCBI Taxonomy" id="35708"/>
    <lineage>
        <taxon>Eukaryota</taxon>
        <taxon>Viridiplantae</taxon>
        <taxon>Streptophyta</taxon>
        <taxon>Embryophyta</taxon>
        <taxon>Tracheophyta</taxon>
        <taxon>Spermatophyta</taxon>
        <taxon>Magnoliopsida</taxon>
        <taxon>Liliopsida</taxon>
        <taxon>Poales</taxon>
        <taxon>Poaceae</taxon>
        <taxon>PACMAD clade</taxon>
        <taxon>Arundinoideae</taxon>
        <taxon>Arundineae</taxon>
        <taxon>Arundo</taxon>
    </lineage>
</organism>